<dbReference type="EMBL" id="KF900605">
    <property type="protein sequence ID" value="AIF00882.1"/>
    <property type="molecule type" value="Genomic_DNA"/>
</dbReference>
<protein>
    <recommendedName>
        <fullName evidence="2">DUF1922 domain-containing protein</fullName>
    </recommendedName>
</protein>
<proteinExistence type="predicted"/>
<evidence type="ECO:0000313" key="1">
    <source>
        <dbReference type="EMBL" id="AIF00882.1"/>
    </source>
</evidence>
<organism evidence="1">
    <name type="scientific">uncultured marine group II/III euryarchaeote KM3_13_D07</name>
    <dbReference type="NCBI Taxonomy" id="1457872"/>
    <lineage>
        <taxon>Archaea</taxon>
        <taxon>Methanobacteriati</taxon>
        <taxon>Methanobacteriota</taxon>
        <taxon>environmental samples</taxon>
    </lineage>
</organism>
<accession>A0A075GFX4</accession>
<dbReference type="Gene3D" id="3.90.820.10">
    <property type="entry name" value="Structural Genomics, Unknown Function 30-nov-00 1gh9 Mol_id"/>
    <property type="match status" value="1"/>
</dbReference>
<evidence type="ECO:0008006" key="2">
    <source>
        <dbReference type="Google" id="ProtNLM"/>
    </source>
</evidence>
<dbReference type="AlphaFoldDB" id="A0A075GFX4"/>
<sequence length="160" mass="18053">MTSLSNDEAPLMTEEQRVFLVIRCTSCERHFGSLRNDKTFTCPGCGKSGEHPIVGRAKDSGDLKQRVSLANVPSELRDEMKRKIKTDDYQDYQEDSTSAPALLKLLSNLVDENGKLNVIAVQNELNRRGIVLPDAQELIDMAESQGLLMRDTPTEWEWLE</sequence>
<reference evidence="1" key="1">
    <citation type="journal article" date="2014" name="Genome Biol. Evol.">
        <title>Pangenome evidence for extensive interdomain horizontal transfer affecting lineage core and shell genes in uncultured planktonic thaumarchaeota and euryarchaeota.</title>
        <authorList>
            <person name="Deschamps P."/>
            <person name="Zivanovic Y."/>
            <person name="Moreira D."/>
            <person name="Rodriguez-Valera F."/>
            <person name="Lopez-Garcia P."/>
        </authorList>
    </citation>
    <scope>NUCLEOTIDE SEQUENCE</scope>
</reference>
<name>A0A075GFX4_9EURY</name>